<dbReference type="EMBL" id="JAGTTL010000033">
    <property type="protein sequence ID" value="KAK6295929.1"/>
    <property type="molecule type" value="Genomic_DNA"/>
</dbReference>
<keyword evidence="2" id="KW-1185">Reference proteome</keyword>
<evidence type="ECO:0000313" key="1">
    <source>
        <dbReference type="EMBL" id="KAK6295929.1"/>
    </source>
</evidence>
<evidence type="ECO:0000313" key="2">
    <source>
        <dbReference type="Proteomes" id="UP001356427"/>
    </source>
</evidence>
<name>A0AAN8KJI8_9TELE</name>
<reference evidence="1 2" key="1">
    <citation type="submission" date="2021-04" db="EMBL/GenBank/DDBJ databases">
        <authorList>
            <person name="De Guttry C."/>
            <person name="Zahm M."/>
            <person name="Klopp C."/>
            <person name="Cabau C."/>
            <person name="Louis A."/>
            <person name="Berthelot C."/>
            <person name="Parey E."/>
            <person name="Roest Crollius H."/>
            <person name="Montfort J."/>
            <person name="Robinson-Rechavi M."/>
            <person name="Bucao C."/>
            <person name="Bouchez O."/>
            <person name="Gislard M."/>
            <person name="Lluch J."/>
            <person name="Milhes M."/>
            <person name="Lampietro C."/>
            <person name="Lopez Roques C."/>
            <person name="Donnadieu C."/>
            <person name="Braasch I."/>
            <person name="Desvignes T."/>
            <person name="Postlethwait J."/>
            <person name="Bobe J."/>
            <person name="Wedekind C."/>
            <person name="Guiguen Y."/>
        </authorList>
    </citation>
    <scope>NUCLEOTIDE SEQUENCE [LARGE SCALE GENOMIC DNA]</scope>
    <source>
        <strain evidence="1">Cs_M1</strain>
        <tissue evidence="1">Blood</tissue>
    </source>
</reference>
<dbReference type="Proteomes" id="UP001356427">
    <property type="component" value="Unassembled WGS sequence"/>
</dbReference>
<sequence>MYEPQPGRALSTGNLSPAPTPLSMVELPRLVAEGGLELAMEESLWMEGPRLIASALGTDIPVKATQVSFEESALDSFTDHGDVFRDGCSFGLLSLAEWHQEAVLWRALQDIPFFRDYLLCGTEVCVRSHCRGSVKYCRSCYSWLYPSLSILQRAATAGESVPSRADIWSRRSADPVPTHALVPGGAARGTAVSGRLCPSGQCVCSTSLTSAAQKLSPDLNLACTSGTNCITAFGENDSEPTGVSSFSSKREPHCVLSAPRLVLPKLTPLMVQGQRLRGQY</sequence>
<proteinExistence type="predicted"/>
<gene>
    <name evidence="1" type="ORF">J4Q44_G00336420</name>
</gene>
<protein>
    <submittedName>
        <fullName evidence="1">Uncharacterized protein</fullName>
    </submittedName>
</protein>
<comment type="caution">
    <text evidence="1">The sequence shown here is derived from an EMBL/GenBank/DDBJ whole genome shotgun (WGS) entry which is preliminary data.</text>
</comment>
<accession>A0AAN8KJI8</accession>
<organism evidence="1 2">
    <name type="scientific">Coregonus suidteri</name>
    <dbReference type="NCBI Taxonomy" id="861788"/>
    <lineage>
        <taxon>Eukaryota</taxon>
        <taxon>Metazoa</taxon>
        <taxon>Chordata</taxon>
        <taxon>Craniata</taxon>
        <taxon>Vertebrata</taxon>
        <taxon>Euteleostomi</taxon>
        <taxon>Actinopterygii</taxon>
        <taxon>Neopterygii</taxon>
        <taxon>Teleostei</taxon>
        <taxon>Protacanthopterygii</taxon>
        <taxon>Salmoniformes</taxon>
        <taxon>Salmonidae</taxon>
        <taxon>Coregoninae</taxon>
        <taxon>Coregonus</taxon>
    </lineage>
</organism>
<dbReference type="AlphaFoldDB" id="A0AAN8KJI8"/>